<dbReference type="Gene3D" id="1.10.287.600">
    <property type="entry name" value="Helix hairpin bin"/>
    <property type="match status" value="1"/>
</dbReference>
<protein>
    <recommendedName>
        <fullName evidence="10">Tubulin delta chain</fullName>
    </recommendedName>
</protein>
<gene>
    <name evidence="8" type="ORF">PCOR1329_LOCUS85202</name>
</gene>
<comment type="caution">
    <text evidence="8">The sequence shown here is derived from an EMBL/GenBank/DDBJ whole genome shotgun (WGS) entry which is preliminary data.</text>
</comment>
<dbReference type="InterPro" id="IPR008280">
    <property type="entry name" value="Tub_FtsZ_C"/>
</dbReference>
<dbReference type="SMART" id="SM00864">
    <property type="entry name" value="Tubulin"/>
    <property type="match status" value="1"/>
</dbReference>
<dbReference type="Pfam" id="PF00091">
    <property type="entry name" value="Tubulin"/>
    <property type="match status" value="1"/>
</dbReference>
<feature type="region of interest" description="Disordered" evidence="5">
    <location>
        <begin position="574"/>
        <end position="613"/>
    </location>
</feature>
<feature type="domain" description="Tubulin/FtsZ 2-layer sandwich" evidence="7">
    <location>
        <begin position="344"/>
        <end position="479"/>
    </location>
</feature>
<dbReference type="PANTHER" id="PTHR11588">
    <property type="entry name" value="TUBULIN"/>
    <property type="match status" value="1"/>
</dbReference>
<keyword evidence="9" id="KW-1185">Reference proteome</keyword>
<evidence type="ECO:0000313" key="9">
    <source>
        <dbReference type="Proteomes" id="UP001189429"/>
    </source>
</evidence>
<dbReference type="Gene3D" id="3.40.50.1440">
    <property type="entry name" value="Tubulin/FtsZ, GTPase domain"/>
    <property type="match status" value="1"/>
</dbReference>
<keyword evidence="3" id="KW-0547">Nucleotide-binding</keyword>
<keyword evidence="4" id="KW-0342">GTP-binding</keyword>
<dbReference type="PROSITE" id="PS00227">
    <property type="entry name" value="TUBULIN"/>
    <property type="match status" value="1"/>
</dbReference>
<dbReference type="InterPro" id="IPR037103">
    <property type="entry name" value="Tubulin/FtsZ-like_C"/>
</dbReference>
<sequence>VITIQVGQCGNQVGGRFWDLVLREHAHVSKVALFDAALSSFFRNVDSRHADPPDIPAGDGRGPIRTLRARSILVDMEQGVVNSLLSGPLADLFEARQCITDVSGSGNNWSHGHCHYGPMYRDTIEERVRQQAEHCDSLQCFLLVHSLGGGTGSGLGTFFLETLEELYPEDDDVITSPYNATLALRCLINSAHCVLPVSNDALVGICNQISAHDGGRPGGQASLIDLPQDSEPRRAAAAAPLRCPGDGAAPAERPGAAAARPRRDGSRGPGGRRTAHSAPPAKAAEPAAACGSPAGRAAGHQARGPASRSAAPTLGAERPYDRMNSLVAHLLNNLTSSMRFEGSLNLDLNEITMNLVPFPRMHFLLSSMSPLCFGRDPRLVSRGFQQTFADTLTNKHQLMNIDPRGSTYAAMAFLVRGSASIADVNRNVTRVRKQLKMLPYNEDAFKIGLCAVPPRGLPYSVLGLANSCAAHHMFGQSLRSFSRLYSRKAHVHHYTEYMDQGMLDEAFDTVNSLMKEYVRLDVLHQPPARTDAPIAPGGAASLLLAPSAWASREAALQAGGPEALRRFVPQPLISGWNPRDGQIPHAGGRRSRRSAPGQLFSSSGSHGGRFASQ</sequence>
<dbReference type="EMBL" id="CAUYUJ010022550">
    <property type="protein sequence ID" value="CAK0911277.1"/>
    <property type="molecule type" value="Genomic_DNA"/>
</dbReference>
<organism evidence="8 9">
    <name type="scientific">Prorocentrum cordatum</name>
    <dbReference type="NCBI Taxonomy" id="2364126"/>
    <lineage>
        <taxon>Eukaryota</taxon>
        <taxon>Sar</taxon>
        <taxon>Alveolata</taxon>
        <taxon>Dinophyceae</taxon>
        <taxon>Prorocentrales</taxon>
        <taxon>Prorocentraceae</taxon>
        <taxon>Prorocentrum</taxon>
    </lineage>
</organism>
<dbReference type="InterPro" id="IPR017975">
    <property type="entry name" value="Tubulin_CS"/>
</dbReference>
<dbReference type="SUPFAM" id="SSF55307">
    <property type="entry name" value="Tubulin C-terminal domain-like"/>
    <property type="match status" value="1"/>
</dbReference>
<evidence type="ECO:0000256" key="3">
    <source>
        <dbReference type="ARBA" id="ARBA00022741"/>
    </source>
</evidence>
<dbReference type="InterPro" id="IPR000217">
    <property type="entry name" value="Tubulin"/>
</dbReference>
<dbReference type="InterPro" id="IPR003008">
    <property type="entry name" value="Tubulin_FtsZ_GTPase"/>
</dbReference>
<comment type="similarity">
    <text evidence="1">Belongs to the tubulin family.</text>
</comment>
<evidence type="ECO:0000259" key="6">
    <source>
        <dbReference type="SMART" id="SM00864"/>
    </source>
</evidence>
<dbReference type="InterPro" id="IPR004057">
    <property type="entry name" value="Epsilon_tubulin"/>
</dbReference>
<feature type="compositionally biased region" description="Low complexity" evidence="5">
    <location>
        <begin position="235"/>
        <end position="259"/>
    </location>
</feature>
<evidence type="ECO:0000256" key="1">
    <source>
        <dbReference type="ARBA" id="ARBA00009636"/>
    </source>
</evidence>
<evidence type="ECO:0000256" key="2">
    <source>
        <dbReference type="ARBA" id="ARBA00022701"/>
    </source>
</evidence>
<dbReference type="InterPro" id="IPR018316">
    <property type="entry name" value="Tubulin/FtsZ_2-layer-sand-dom"/>
</dbReference>
<feature type="region of interest" description="Disordered" evidence="5">
    <location>
        <begin position="231"/>
        <end position="317"/>
    </location>
</feature>
<keyword evidence="2" id="KW-0493">Microtubule</keyword>
<evidence type="ECO:0000256" key="4">
    <source>
        <dbReference type="ARBA" id="ARBA00023134"/>
    </source>
</evidence>
<accession>A0ABN9YEM0</accession>
<dbReference type="InterPro" id="IPR023123">
    <property type="entry name" value="Tubulin_C"/>
</dbReference>
<name>A0ABN9YEM0_9DINO</name>
<dbReference type="Gene3D" id="3.30.1330.20">
    <property type="entry name" value="Tubulin/FtsZ, C-terminal domain"/>
    <property type="match status" value="1"/>
</dbReference>
<dbReference type="SUPFAM" id="SSF52490">
    <property type="entry name" value="Tubulin nucleotide-binding domain-like"/>
    <property type="match status" value="1"/>
</dbReference>
<evidence type="ECO:0000256" key="5">
    <source>
        <dbReference type="SAM" id="MobiDB-lite"/>
    </source>
</evidence>
<dbReference type="InterPro" id="IPR036525">
    <property type="entry name" value="Tubulin/FtsZ_GTPase_sf"/>
</dbReference>
<dbReference type="PRINTS" id="PR01519">
    <property type="entry name" value="EPSLNTUBULIN"/>
</dbReference>
<proteinExistence type="inferred from homology"/>
<dbReference type="PRINTS" id="PR01161">
    <property type="entry name" value="TUBULIN"/>
</dbReference>
<dbReference type="Pfam" id="PF03953">
    <property type="entry name" value="Tubulin_C"/>
    <property type="match status" value="1"/>
</dbReference>
<feature type="domain" description="Tubulin/FtsZ GTPase" evidence="6">
    <location>
        <begin position="53"/>
        <end position="342"/>
    </location>
</feature>
<dbReference type="SMART" id="SM00865">
    <property type="entry name" value="Tubulin_C"/>
    <property type="match status" value="1"/>
</dbReference>
<feature type="compositionally biased region" description="Low complexity" evidence="5">
    <location>
        <begin position="276"/>
        <end position="299"/>
    </location>
</feature>
<dbReference type="Proteomes" id="UP001189429">
    <property type="component" value="Unassembled WGS sequence"/>
</dbReference>
<dbReference type="CDD" id="cd02190">
    <property type="entry name" value="epsilon_tubulin"/>
    <property type="match status" value="1"/>
</dbReference>
<reference evidence="8" key="1">
    <citation type="submission" date="2023-10" db="EMBL/GenBank/DDBJ databases">
        <authorList>
            <person name="Chen Y."/>
            <person name="Shah S."/>
            <person name="Dougan E. K."/>
            <person name="Thang M."/>
            <person name="Chan C."/>
        </authorList>
    </citation>
    <scope>NUCLEOTIDE SEQUENCE [LARGE SCALE GENOMIC DNA]</scope>
</reference>
<feature type="non-terminal residue" evidence="8">
    <location>
        <position position="1"/>
    </location>
</feature>
<evidence type="ECO:0008006" key="10">
    <source>
        <dbReference type="Google" id="ProtNLM"/>
    </source>
</evidence>
<evidence type="ECO:0000313" key="8">
    <source>
        <dbReference type="EMBL" id="CAK0911277.1"/>
    </source>
</evidence>
<evidence type="ECO:0000259" key="7">
    <source>
        <dbReference type="SMART" id="SM00865"/>
    </source>
</evidence>